<evidence type="ECO:0000313" key="1">
    <source>
        <dbReference type="EMBL" id="WNY24797.1"/>
    </source>
</evidence>
<organism evidence="1 2">
    <name type="scientific">Methanolapillus millepedarum</name>
    <dbReference type="NCBI Taxonomy" id="3028296"/>
    <lineage>
        <taxon>Archaea</taxon>
        <taxon>Methanobacteriati</taxon>
        <taxon>Methanobacteriota</taxon>
        <taxon>Stenosarchaea group</taxon>
        <taxon>Methanomicrobia</taxon>
        <taxon>Methanosarcinales</taxon>
        <taxon>Methanosarcinaceae</taxon>
        <taxon>Methanolapillus</taxon>
    </lineage>
</organism>
<dbReference type="AlphaFoldDB" id="A0AA96VDQ4"/>
<dbReference type="GeneID" id="89229442"/>
<proteinExistence type="predicted"/>
<protein>
    <submittedName>
        <fullName evidence="1">Uncharacterized protein</fullName>
    </submittedName>
</protein>
<keyword evidence="2" id="KW-1185">Reference proteome</keyword>
<accession>A0AA96VDQ4</accession>
<gene>
    <name evidence="1" type="ORF">MsAc7_03220</name>
</gene>
<dbReference type="Proteomes" id="UP001303587">
    <property type="component" value="Chromosome"/>
</dbReference>
<dbReference type="EMBL" id="CP131060">
    <property type="protein sequence ID" value="WNY24797.1"/>
    <property type="molecule type" value="Genomic_DNA"/>
</dbReference>
<evidence type="ECO:0000313" key="2">
    <source>
        <dbReference type="Proteomes" id="UP001303587"/>
    </source>
</evidence>
<reference evidence="1 2" key="1">
    <citation type="submission" date="2023-07" db="EMBL/GenBank/DDBJ databases">
        <title>Closed genoem sequence of Methanosarcinaceae archaeon Ac7.</title>
        <authorList>
            <person name="Poehlein A."/>
            <person name="Protasov E."/>
            <person name="Platt K."/>
            <person name="Reeh H."/>
            <person name="Daniel R."/>
            <person name="Brune A."/>
        </authorList>
    </citation>
    <scope>NUCLEOTIDE SEQUENCE [LARGE SCALE GENOMIC DNA]</scope>
    <source>
        <strain evidence="1 2">Ac7</strain>
    </source>
</reference>
<name>A0AA96VDQ4_9EURY</name>
<dbReference type="RefSeq" id="WP_338102863.1">
    <property type="nucleotide sequence ID" value="NZ_CP131060.1"/>
</dbReference>
<sequence length="112" mass="13232">MGKITPLSKHEAEQMRYDIIQAQRRSPLILSEFQQRVVMVSNTISPTNPLSMTKIKEICQYKYLSAARKLAERMVKEWPDKYELETYRSGRTNKTILKLSNDYCRFKQSKLL</sequence>